<feature type="domain" description="Capsule synthesis protein CapA" evidence="3">
    <location>
        <begin position="64"/>
        <end position="306"/>
    </location>
</feature>
<sequence>MKKKTLNFQEKILMFIKKTKPSSARQALILTPIIIAVLAFAGWMERSQAIENPKLAQNNDDELTLTMVGDIMMGRHIKEITDRYGEDFVFRNVKGFFEKSDYVSGNYEHPVIMGQEESYEKLEKNIHLSSTEQDLQTVKDAGFDVLSLANNHTMDFGSKGIEDTMQAFKQNKVEYVGAGNNIDEAKEAISYKEVDGVRIATVGFNDTLVPGMKADENRPGVLSADPDLIFEVIQKAKENADLIVVNAHWGQEYDVEPSPRQEGLAKAMVDAGADVIVGHHPHVVQSFDVYNGAVIFYSLGNFVFDQGWSNTKNSAMVQYHLNKQGEATVDVIPMQIKEGSPQPTESKWKQNRIYRDLTKYSSNEARLEKEGDKFQLKLDHEHVIERAKERKQKEEQQKTNNDAKQGQSSTSEAPVNNTEEAYPENAQ</sequence>
<organism evidence="4 5">
    <name type="scientific">Priestia iocasae</name>
    <dbReference type="NCBI Taxonomy" id="2291674"/>
    <lineage>
        <taxon>Bacteria</taxon>
        <taxon>Bacillati</taxon>
        <taxon>Bacillota</taxon>
        <taxon>Bacilli</taxon>
        <taxon>Bacillales</taxon>
        <taxon>Bacillaceae</taxon>
        <taxon>Priestia</taxon>
    </lineage>
</organism>
<feature type="compositionally biased region" description="Polar residues" evidence="2">
    <location>
        <begin position="399"/>
        <end position="419"/>
    </location>
</feature>
<dbReference type="Gene3D" id="3.60.21.10">
    <property type="match status" value="1"/>
</dbReference>
<gene>
    <name evidence="4" type="ORF">JOC83_001938</name>
</gene>
<comment type="similarity">
    <text evidence="1">Belongs to the CapA family.</text>
</comment>
<dbReference type="InterPro" id="IPR019079">
    <property type="entry name" value="Capsule_synth_CapA"/>
</dbReference>
<dbReference type="Pfam" id="PF09587">
    <property type="entry name" value="PGA_cap"/>
    <property type="match status" value="1"/>
</dbReference>
<evidence type="ECO:0000313" key="5">
    <source>
        <dbReference type="Proteomes" id="UP000809829"/>
    </source>
</evidence>
<dbReference type="SMART" id="SM00854">
    <property type="entry name" value="PGA_cap"/>
    <property type="match status" value="1"/>
</dbReference>
<dbReference type="RefSeq" id="WP_205186593.1">
    <property type="nucleotide sequence ID" value="NZ_JAFBFC010000003.1"/>
</dbReference>
<dbReference type="SUPFAM" id="SSF56300">
    <property type="entry name" value="Metallo-dependent phosphatases"/>
    <property type="match status" value="1"/>
</dbReference>
<keyword evidence="5" id="KW-1185">Reference proteome</keyword>
<accession>A0ABS2QUE5</accession>
<feature type="compositionally biased region" description="Basic and acidic residues" evidence="2">
    <location>
        <begin position="371"/>
        <end position="397"/>
    </location>
</feature>
<evidence type="ECO:0000259" key="3">
    <source>
        <dbReference type="SMART" id="SM00854"/>
    </source>
</evidence>
<evidence type="ECO:0000256" key="1">
    <source>
        <dbReference type="ARBA" id="ARBA00005662"/>
    </source>
</evidence>
<evidence type="ECO:0000256" key="2">
    <source>
        <dbReference type="SAM" id="MobiDB-lite"/>
    </source>
</evidence>
<dbReference type="PANTHER" id="PTHR33393:SF13">
    <property type="entry name" value="PGA BIOSYNTHESIS PROTEIN CAPA"/>
    <property type="match status" value="1"/>
</dbReference>
<dbReference type="EMBL" id="JAFBFC010000003">
    <property type="protein sequence ID" value="MBM7703091.1"/>
    <property type="molecule type" value="Genomic_DNA"/>
</dbReference>
<dbReference type="InterPro" id="IPR029052">
    <property type="entry name" value="Metallo-depent_PP-like"/>
</dbReference>
<dbReference type="Proteomes" id="UP000809829">
    <property type="component" value="Unassembled WGS sequence"/>
</dbReference>
<dbReference type="CDD" id="cd07381">
    <property type="entry name" value="MPP_CapA"/>
    <property type="match status" value="1"/>
</dbReference>
<dbReference type="PANTHER" id="PTHR33393">
    <property type="entry name" value="POLYGLUTAMINE SYNTHESIS ACCESSORY PROTEIN RV0574C-RELATED"/>
    <property type="match status" value="1"/>
</dbReference>
<proteinExistence type="inferred from homology"/>
<dbReference type="InterPro" id="IPR052169">
    <property type="entry name" value="CW_Biosynth-Accessory"/>
</dbReference>
<comment type="caution">
    <text evidence="4">The sequence shown here is derived from an EMBL/GenBank/DDBJ whole genome shotgun (WGS) entry which is preliminary data.</text>
</comment>
<reference evidence="4 5" key="1">
    <citation type="submission" date="2021-01" db="EMBL/GenBank/DDBJ databases">
        <title>Genomic Encyclopedia of Type Strains, Phase IV (KMG-IV): sequencing the most valuable type-strain genomes for metagenomic binning, comparative biology and taxonomic classification.</title>
        <authorList>
            <person name="Goeker M."/>
        </authorList>
    </citation>
    <scope>NUCLEOTIDE SEQUENCE [LARGE SCALE GENOMIC DNA]</scope>
    <source>
        <strain evidence="4 5">DSM 104297</strain>
    </source>
</reference>
<protein>
    <submittedName>
        <fullName evidence="4">Poly-gamma-glutamate synthesis protein (Capsule biosynthesis protein)</fullName>
    </submittedName>
</protein>
<evidence type="ECO:0000313" key="4">
    <source>
        <dbReference type="EMBL" id="MBM7703091.1"/>
    </source>
</evidence>
<name>A0ABS2QUE5_9BACI</name>
<feature type="region of interest" description="Disordered" evidence="2">
    <location>
        <begin position="371"/>
        <end position="427"/>
    </location>
</feature>